<dbReference type="SUPFAM" id="SSF56801">
    <property type="entry name" value="Acetyl-CoA synthetase-like"/>
    <property type="match status" value="1"/>
</dbReference>
<dbReference type="InterPro" id="IPR001227">
    <property type="entry name" value="Ac_transferase_dom_sf"/>
</dbReference>
<dbReference type="PROSITE" id="PS00606">
    <property type="entry name" value="KS3_1"/>
    <property type="match status" value="1"/>
</dbReference>
<dbReference type="InterPro" id="IPR000873">
    <property type="entry name" value="AMP-dep_synth/lig_dom"/>
</dbReference>
<dbReference type="SUPFAM" id="SSF55048">
    <property type="entry name" value="Probable ACP-binding domain of malonyl-CoA ACP transacylase"/>
    <property type="match status" value="1"/>
</dbReference>
<dbReference type="InterPro" id="IPR016039">
    <property type="entry name" value="Thiolase-like"/>
</dbReference>
<dbReference type="InterPro" id="IPR014031">
    <property type="entry name" value="Ketoacyl_synth_C"/>
</dbReference>
<dbReference type="PANTHER" id="PTHR43775">
    <property type="entry name" value="FATTY ACID SYNTHASE"/>
    <property type="match status" value="1"/>
</dbReference>
<dbReference type="InterPro" id="IPR009081">
    <property type="entry name" value="PP-bd_ACP"/>
</dbReference>
<evidence type="ECO:0000256" key="4">
    <source>
        <dbReference type="ARBA" id="ARBA00016743"/>
    </source>
</evidence>
<dbReference type="InterPro" id="IPR057737">
    <property type="entry name" value="Condensation_MtbB-like"/>
</dbReference>
<dbReference type="InterPro" id="IPR020845">
    <property type="entry name" value="AMP-binding_CS"/>
</dbReference>
<dbReference type="EMBL" id="BMVP01000013">
    <property type="protein sequence ID" value="GHB75498.1"/>
    <property type="molecule type" value="Genomic_DNA"/>
</dbReference>
<evidence type="ECO:0000256" key="12">
    <source>
        <dbReference type="ARBA" id="ARBA00033440"/>
    </source>
</evidence>
<keyword evidence="8" id="KW-0808">Transferase</keyword>
<dbReference type="Proteomes" id="UP000642673">
    <property type="component" value="Unassembled WGS sequence"/>
</dbReference>
<comment type="similarity">
    <text evidence="11">In the C-terminal section; belongs to the NRP synthetase family.</text>
</comment>
<keyword evidence="9" id="KW-0045">Antibiotic biosynthesis</keyword>
<dbReference type="SUPFAM" id="SSF52151">
    <property type="entry name" value="FabD/lysophospholipase-like"/>
    <property type="match status" value="1"/>
</dbReference>
<dbReference type="Gene3D" id="3.40.47.10">
    <property type="match status" value="1"/>
</dbReference>
<dbReference type="SUPFAM" id="SSF53901">
    <property type="entry name" value="Thiolase-like"/>
    <property type="match status" value="1"/>
</dbReference>
<dbReference type="Pfam" id="PF00668">
    <property type="entry name" value="Condensation"/>
    <property type="match status" value="2"/>
</dbReference>
<keyword evidence="17" id="KW-1185">Reference proteome</keyword>
<dbReference type="CDD" id="cd12114">
    <property type="entry name" value="A_NRPS_TlmIV_like"/>
    <property type="match status" value="1"/>
</dbReference>
<dbReference type="CDD" id="cd19531">
    <property type="entry name" value="LCL_NRPS-like"/>
    <property type="match status" value="1"/>
</dbReference>
<dbReference type="Pfam" id="PF02801">
    <property type="entry name" value="Ketoacyl-synt_C"/>
    <property type="match status" value="1"/>
</dbReference>
<evidence type="ECO:0000259" key="14">
    <source>
        <dbReference type="PROSITE" id="PS50075"/>
    </source>
</evidence>
<dbReference type="InterPro" id="IPR025110">
    <property type="entry name" value="AMP-bd_C"/>
</dbReference>
<reference evidence="17" key="1">
    <citation type="journal article" date="2019" name="Int. J. Syst. Evol. Microbiol.">
        <title>The Global Catalogue of Microorganisms (GCM) 10K type strain sequencing project: providing services to taxonomists for standard genome sequencing and annotation.</title>
        <authorList>
            <consortium name="The Broad Institute Genomics Platform"/>
            <consortium name="The Broad Institute Genome Sequencing Center for Infectious Disease"/>
            <person name="Wu L."/>
            <person name="Ma J."/>
        </authorList>
    </citation>
    <scope>NUCLEOTIDE SEQUENCE [LARGE SCALE GENOMIC DNA]</scope>
    <source>
        <strain evidence="17">JCM 4738</strain>
    </source>
</reference>
<dbReference type="Pfam" id="PF13193">
    <property type="entry name" value="AMP-binding_C"/>
    <property type="match status" value="1"/>
</dbReference>
<dbReference type="InterPro" id="IPR014030">
    <property type="entry name" value="Ketoacyl_synth_N"/>
</dbReference>
<comment type="similarity">
    <text evidence="3">Belongs to the ATP-dependent AMP-binding enzyme family. MbtB subfamily.</text>
</comment>
<dbReference type="InterPro" id="IPR020841">
    <property type="entry name" value="PKS_Beta-ketoAc_synthase_dom"/>
</dbReference>
<dbReference type="InterPro" id="IPR016035">
    <property type="entry name" value="Acyl_Trfase/lysoPLipase"/>
</dbReference>
<dbReference type="Gene3D" id="3.40.366.10">
    <property type="entry name" value="Malonyl-Coenzyme A Acyl Carrier Protein, domain 2"/>
    <property type="match status" value="1"/>
</dbReference>
<dbReference type="InterPro" id="IPR036736">
    <property type="entry name" value="ACP-like_sf"/>
</dbReference>
<feature type="region of interest" description="Disordered" evidence="13">
    <location>
        <begin position="881"/>
        <end position="933"/>
    </location>
</feature>
<gene>
    <name evidence="16" type="ORF">GCM10010347_52340</name>
</gene>
<dbReference type="Gene3D" id="1.10.1200.10">
    <property type="entry name" value="ACP-like"/>
    <property type="match status" value="2"/>
</dbReference>
<dbReference type="Pfam" id="PF00109">
    <property type="entry name" value="ketoacyl-synt"/>
    <property type="match status" value="1"/>
</dbReference>
<protein>
    <recommendedName>
        <fullName evidence="4">Phenyloxazoline synthase MbtB</fullName>
    </recommendedName>
    <alternativeName>
        <fullName evidence="12">Mycobactin synthetase protein B</fullName>
    </alternativeName>
</protein>
<dbReference type="Pfam" id="PF16197">
    <property type="entry name" value="KAsynt_C_assoc"/>
    <property type="match status" value="1"/>
</dbReference>
<dbReference type="NCBIfam" id="TIGR01733">
    <property type="entry name" value="AA-adenyl-dom"/>
    <property type="match status" value="1"/>
</dbReference>
<dbReference type="PROSITE" id="PS00455">
    <property type="entry name" value="AMP_BINDING"/>
    <property type="match status" value="1"/>
</dbReference>
<dbReference type="InterPro" id="IPR020806">
    <property type="entry name" value="PKS_PP-bd"/>
</dbReference>
<dbReference type="SMART" id="SM00827">
    <property type="entry name" value="PKS_AT"/>
    <property type="match status" value="1"/>
</dbReference>
<feature type="compositionally biased region" description="Low complexity" evidence="13">
    <location>
        <begin position="911"/>
        <end position="925"/>
    </location>
</feature>
<evidence type="ECO:0000256" key="8">
    <source>
        <dbReference type="ARBA" id="ARBA00022679"/>
    </source>
</evidence>
<dbReference type="PANTHER" id="PTHR43775:SF37">
    <property type="entry name" value="SI:DKEY-61P9.11"/>
    <property type="match status" value="1"/>
</dbReference>
<dbReference type="PROSITE" id="PS50075">
    <property type="entry name" value="CARRIER"/>
    <property type="match status" value="2"/>
</dbReference>
<organism evidence="16 17">
    <name type="scientific">Streptomyces cirratus</name>
    <dbReference type="NCBI Taxonomy" id="68187"/>
    <lineage>
        <taxon>Bacteria</taxon>
        <taxon>Bacillati</taxon>
        <taxon>Actinomycetota</taxon>
        <taxon>Actinomycetes</taxon>
        <taxon>Kitasatosporales</taxon>
        <taxon>Streptomycetaceae</taxon>
        <taxon>Streptomyces</taxon>
    </lineage>
</organism>
<dbReference type="SUPFAM" id="SSF52777">
    <property type="entry name" value="CoA-dependent acyltransferases"/>
    <property type="match status" value="4"/>
</dbReference>
<dbReference type="SUPFAM" id="SSF47336">
    <property type="entry name" value="ACP-like"/>
    <property type="match status" value="2"/>
</dbReference>
<evidence type="ECO:0000256" key="13">
    <source>
        <dbReference type="SAM" id="MobiDB-lite"/>
    </source>
</evidence>
<dbReference type="InterPro" id="IPR032821">
    <property type="entry name" value="PKS_assoc"/>
</dbReference>
<sequence length="2544" mass="274396">MTNEITDDGAVPAGAVAVVGMALRCPGADTPDAFWQNLRNGVESISTFTDEELLAAGVTPAEAARPDYVRRLGVLRDMEGFDAAFFGFSPREAQMLDPQHRLLLECAWEALEHAGSPSDATDKVTGVYAGVGESAYLHHNLLPNGDLVARIGEFQTSLGNDKDFVPTRISFKLDLRGPSVSVQTGCSTSLVAVHTACQALNSGECDVALAGGATVIPQRRGYRHEPGGIKSSDGHCRAFDAAADGTVAGSGTAVVVLKRLDDALADGDVIHAVIRGSAVNNDGARKVGFTAPSVEGQSDVIAEALAVADADPSTISYIEAHGTGTALGDPIEVAALKNVFGDAPAGSCALGSVKTNIGHLDTAAGVVGLIKVVLALKARQLPPSLHFQQPNPQLGLENSPFYVNTALTPWEGERLRAGVSSFGIGGTNAHVVLEEAPARAPLAAGRTRQVLPLSAATPSALATAAGRLAEHLREHPHERLEDVAYTLQRGRWQLPRRGFVVADGVTGAVESLTAGTVTRRGTDDTPRGRGAVLAFPGQGAQRTGMGRAAYEQEPVFRAEADRASALLHELAGIDVRPVLGLGGPTPEDEAEIHRTALAQPALFVLEYALARLWESWGVRPVAMVGHSVGELVAACLAGVMSLEDALRLVAARGRLMQDAPAGVMTAVPLPREEVAELLDGVDLAAVNGSRECVVAGPDDATRAFEARLAERGVVSKRLRTSHAFHSRLMDEAAAAFADEAARVVLSAPRIPFVSNLTGTWITDEEATDPAYWGRQIRGTVRFDGALTAVRDTGAVLLEAGPGQVLTRLARAAGIDAVASLPTVADEDGPDLLHAVGELWCEGVEVDWEALSGGERPRRTVLPTYPFERERCWVDPPRAAAGACGCRTGEPTTRPESDHSESERPQSDRSEAGQGAAAHHGAEPAPRTAPAWTEPTERQVAEVFEDLLGARAIGPQDGFFELGGHSLLATQLVSRVRGLFGVEVSLRTFIEDPTVRGLARAVDAARGGTQDGTPQELPVIVPDPGAEAEPFPLTDVQQAYWIGRTGVFDIGNVGMHGYEEFEATDLDLPRLERALRRLIRRHGMLRAVVLPHGEQQILAEVPDYVIATQDLRGLPQDEAGAALKATRDAMSHQVFVPEQWPLFEMRASRLDDGRTRLHYSIDGLITDARSSNLLLGELAELYRDPDLDLPEPALSFRDYVLAERSLEESDLYGRAAAYWRERLPDFAPAPELPLARDPRTIDTPRFSRVNGTLDKERWDRVKAAAARRGITPTALLIAAYSEAMATWATHRRFTLNLPMANRLPLHPGVDAVVGDFTSVTLLEIDTAATDTFAGRARAVRDQLLTDIDHRLFSGVRVLREMKRLRPEAAMPAVFTSLFLDHGQDTGIGEEVFSISQTPQVWIDAQVFEQDGSLVLDIDAVDDLFPQGLVASVHGATLELLEWLADDEERWGTRLPSLLPAEEARLREAYNRTEGHLPQGLLHEPFFALAERAPHRPAVIARNRTLSYGELAGRARVIAARLTALDVRPNDLVAVVMEKGWEQSAAVLGILASGAAYLPVDAELPEERIRFLLEQGQVRAVLTQSWVAERMTGPLGPDGTVSVVDALACDPGTDTPTRPATGPGDLAYVIFTSGSTGVPKGVMISHRGALNTVVDVNDRFGVGADDRTLALSSLSFDLSVYDIFGPLAVGGAVVVPDPGSHRDPAVWLELAESAGVTLWNSVPALMELLVEHMAVSGVTSDALRLVMLSGDWFPVTLPERIRRVLAAPEIVSLGGATEASIWSILHPVGEVPADWPSIPYGSPMRNQTFHVFDESFRPRPTGVPGQLCIGGAGLAEGYLRDEAKTAASFVRHPVTGERLYRTGDLGRFLPGGEIEFLGREDFQVKIQGYRIELGEIEMALLQHPDVRGAAAVVHGRPQGAKRLVAFVVPEEGRQVPADVREFLGAKLPAYMVPETVVGIAELPLTANGKVDRKALVVPDEPAGSTVFEAAATEAEKIVAAVWAEMLQVERVGRQDHFFELGGDSLTAMRTVVHLRKALEVEIPIRVIFDNPTLESIAAAIDAVRGAAAPGTPAGPVRRAEPGAPVPLTAAQSRLWFHEQVSPHSTTYNLVQPFRLTGPLDVTALRRAFELFIGRHDVLSLSFEASGDAPCQVPDSGKALDFQVVDVSDDPQRLAPERVIAEETRTPFDLTSGPHFRVRLLRVGPREHVLVVSVHHIVWDAWSTSVMVREISALYRSGNASVLPEPGVSYADVALWEAEQAASGAFKEQIDFWRRRLAAPLPVLALPTEDGIEDTGVIEGARAPLALEPAVASAFKEVCTAERATTFMGYLAAWQVLLQWWCRQQDVVVGVPAGHRGHPQLENTIGFLVNSLAIRTRFTGDPSFTDVLRDVRESALEAYAHQDVPFDHVVQAVRPERRAGGSAPVYRTWFLLEDVPLPDWDVPGVRVEELEAEFLLSVHDIKLTLVATGDGGMEGGIDYRAGLFRDPTVRRLTHCLRALVTLLSTEPDTRLSQINRTLEDLWEGRDEARKPRSWKEVRAQRVSVREG</sequence>
<dbReference type="InterPro" id="IPR001242">
    <property type="entry name" value="Condensation_dom"/>
</dbReference>
<dbReference type="CDD" id="cd00833">
    <property type="entry name" value="PKS"/>
    <property type="match status" value="1"/>
</dbReference>
<dbReference type="Gene3D" id="3.30.300.30">
    <property type="match status" value="1"/>
</dbReference>
<proteinExistence type="inferred from homology"/>
<evidence type="ECO:0000256" key="3">
    <source>
        <dbReference type="ARBA" id="ARBA00007380"/>
    </source>
</evidence>
<feature type="domain" description="Carrier" evidence="14">
    <location>
        <begin position="1987"/>
        <end position="2062"/>
    </location>
</feature>
<dbReference type="PROSITE" id="PS00012">
    <property type="entry name" value="PHOSPHOPANTETHEINE"/>
    <property type="match status" value="2"/>
</dbReference>
<dbReference type="InterPro" id="IPR023213">
    <property type="entry name" value="CAT-like_dom_sf"/>
</dbReference>
<dbReference type="SMART" id="SM00825">
    <property type="entry name" value="PKS_KS"/>
    <property type="match status" value="1"/>
</dbReference>
<dbReference type="InterPro" id="IPR045851">
    <property type="entry name" value="AMP-bd_C_sf"/>
</dbReference>
<evidence type="ECO:0000313" key="16">
    <source>
        <dbReference type="EMBL" id="GHB75498.1"/>
    </source>
</evidence>
<keyword evidence="10" id="KW-0012">Acyltransferase</keyword>
<dbReference type="Gene3D" id="3.30.70.3290">
    <property type="match status" value="1"/>
</dbReference>
<evidence type="ECO:0000256" key="7">
    <source>
        <dbReference type="ARBA" id="ARBA00022598"/>
    </source>
</evidence>
<evidence type="ECO:0000256" key="2">
    <source>
        <dbReference type="ARBA" id="ARBA00005102"/>
    </source>
</evidence>
<dbReference type="Gene3D" id="2.30.38.10">
    <property type="entry name" value="Luciferase, Domain 3"/>
    <property type="match status" value="1"/>
</dbReference>
<keyword evidence="6" id="KW-0597">Phosphoprotein</keyword>
<accession>A0ABQ3F1T7</accession>
<evidence type="ECO:0000259" key="15">
    <source>
        <dbReference type="PROSITE" id="PS52004"/>
    </source>
</evidence>
<feature type="domain" description="Ketosynthase family 3 (KS3)" evidence="15">
    <location>
        <begin position="13"/>
        <end position="435"/>
    </location>
</feature>
<dbReference type="InterPro" id="IPR006162">
    <property type="entry name" value="Ppantetheine_attach_site"/>
</dbReference>
<comment type="pathway">
    <text evidence="2">Siderophore biosynthesis; mycobactin biosynthesis.</text>
</comment>
<dbReference type="Pfam" id="PF00698">
    <property type="entry name" value="Acyl_transf_1"/>
    <property type="match status" value="1"/>
</dbReference>
<evidence type="ECO:0000256" key="11">
    <source>
        <dbReference type="ARBA" id="ARBA00029443"/>
    </source>
</evidence>
<keyword evidence="5" id="KW-0596">Phosphopantetheine</keyword>
<evidence type="ECO:0000256" key="6">
    <source>
        <dbReference type="ARBA" id="ARBA00022553"/>
    </source>
</evidence>
<feature type="compositionally biased region" description="Basic and acidic residues" evidence="13">
    <location>
        <begin position="892"/>
        <end position="910"/>
    </location>
</feature>
<dbReference type="SMART" id="SM00823">
    <property type="entry name" value="PKS_PP"/>
    <property type="match status" value="2"/>
</dbReference>
<dbReference type="CDD" id="cd19535">
    <property type="entry name" value="Cyc_NRPS"/>
    <property type="match status" value="1"/>
</dbReference>
<evidence type="ECO:0000256" key="5">
    <source>
        <dbReference type="ARBA" id="ARBA00022450"/>
    </source>
</evidence>
<dbReference type="Gene3D" id="3.30.559.30">
    <property type="entry name" value="Nonribosomal peptide synthetase, condensation domain"/>
    <property type="match status" value="2"/>
</dbReference>
<feature type="domain" description="Carrier" evidence="14">
    <location>
        <begin position="930"/>
        <end position="1005"/>
    </location>
</feature>
<dbReference type="Pfam" id="PF00501">
    <property type="entry name" value="AMP-binding"/>
    <property type="match status" value="1"/>
</dbReference>
<dbReference type="Pfam" id="PF00550">
    <property type="entry name" value="PP-binding"/>
    <property type="match status" value="2"/>
</dbReference>
<dbReference type="InterPro" id="IPR050091">
    <property type="entry name" value="PKS_NRPS_Biosynth_Enz"/>
</dbReference>
<evidence type="ECO:0000256" key="9">
    <source>
        <dbReference type="ARBA" id="ARBA00023194"/>
    </source>
</evidence>
<dbReference type="InterPro" id="IPR014043">
    <property type="entry name" value="Acyl_transferase_dom"/>
</dbReference>
<comment type="caution">
    <text evidence="16">The sequence shown here is derived from an EMBL/GenBank/DDBJ whole genome shotgun (WGS) entry which is preliminary data.</text>
</comment>
<evidence type="ECO:0000313" key="17">
    <source>
        <dbReference type="Proteomes" id="UP000642673"/>
    </source>
</evidence>
<dbReference type="RefSeq" id="WP_190186683.1">
    <property type="nucleotide sequence ID" value="NZ_BMVP01000013.1"/>
</dbReference>
<dbReference type="Gene3D" id="3.30.70.250">
    <property type="entry name" value="Malonyl-CoA ACP transacylase, ACP-binding"/>
    <property type="match status" value="1"/>
</dbReference>
<dbReference type="InterPro" id="IPR018201">
    <property type="entry name" value="Ketoacyl_synth_AS"/>
</dbReference>
<dbReference type="InterPro" id="IPR016036">
    <property type="entry name" value="Malonyl_transacylase_ACP-bd"/>
</dbReference>
<dbReference type="Gene3D" id="3.40.50.980">
    <property type="match status" value="2"/>
</dbReference>
<evidence type="ECO:0000256" key="1">
    <source>
        <dbReference type="ARBA" id="ARBA00001957"/>
    </source>
</evidence>
<name>A0ABQ3F1T7_9ACTN</name>
<comment type="cofactor">
    <cofactor evidence="1">
        <name>pantetheine 4'-phosphate</name>
        <dbReference type="ChEBI" id="CHEBI:47942"/>
    </cofactor>
</comment>
<evidence type="ECO:0000256" key="10">
    <source>
        <dbReference type="ARBA" id="ARBA00023315"/>
    </source>
</evidence>
<dbReference type="PROSITE" id="PS52004">
    <property type="entry name" value="KS3_2"/>
    <property type="match status" value="1"/>
</dbReference>
<dbReference type="Gene3D" id="3.30.559.10">
    <property type="entry name" value="Chloramphenicol acetyltransferase-like domain"/>
    <property type="match status" value="2"/>
</dbReference>
<dbReference type="InterPro" id="IPR010071">
    <property type="entry name" value="AA_adenyl_dom"/>
</dbReference>
<keyword evidence="7" id="KW-0436">Ligase</keyword>